<organism evidence="2 3">
    <name type="scientific">Saccharomonospora xinjiangensis XJ-54</name>
    <dbReference type="NCBI Taxonomy" id="882086"/>
    <lineage>
        <taxon>Bacteria</taxon>
        <taxon>Bacillati</taxon>
        <taxon>Actinomycetota</taxon>
        <taxon>Actinomycetes</taxon>
        <taxon>Pseudonocardiales</taxon>
        <taxon>Pseudonocardiaceae</taxon>
        <taxon>Saccharomonospora</taxon>
    </lineage>
</organism>
<dbReference type="Proteomes" id="UP000004691">
    <property type="component" value="Unassembled WGS sequence"/>
</dbReference>
<evidence type="ECO:0000256" key="1">
    <source>
        <dbReference type="SAM" id="Phobius"/>
    </source>
</evidence>
<dbReference type="AlphaFoldDB" id="I0UXY0"/>
<gene>
    <name evidence="2" type="ORF">SacxiDRAFT_0457</name>
</gene>
<keyword evidence="1" id="KW-0472">Membrane</keyword>
<protein>
    <submittedName>
        <fullName evidence="2">Uncharacterized protein</fullName>
    </submittedName>
</protein>
<keyword evidence="1" id="KW-0812">Transmembrane</keyword>
<keyword evidence="3" id="KW-1185">Reference proteome</keyword>
<proteinExistence type="predicted"/>
<feature type="transmembrane region" description="Helical" evidence="1">
    <location>
        <begin position="60"/>
        <end position="79"/>
    </location>
</feature>
<accession>I0UXY0</accession>
<dbReference type="HOGENOM" id="CLU_2510710_0_0_11"/>
<evidence type="ECO:0000313" key="3">
    <source>
        <dbReference type="Proteomes" id="UP000004691"/>
    </source>
</evidence>
<reference evidence="2 3" key="1">
    <citation type="submission" date="2012-01" db="EMBL/GenBank/DDBJ databases">
        <title>Improved High-Quality Draft sequence of Saccharomonospora xinjiangensis XJ-54.</title>
        <authorList>
            <consortium name="US DOE Joint Genome Institute"/>
            <person name="Lucas S."/>
            <person name="Han J."/>
            <person name="Lapidus A."/>
            <person name="Cheng J.-F."/>
            <person name="Goodwin L."/>
            <person name="Pitluck S."/>
            <person name="Peters L."/>
            <person name="Mikhailova N."/>
            <person name="Teshima H."/>
            <person name="Detter J.C."/>
            <person name="Han C."/>
            <person name="Tapia R."/>
            <person name="Land M."/>
            <person name="Hauser L."/>
            <person name="Kyrpides N."/>
            <person name="Ivanova N."/>
            <person name="Pagani I."/>
            <person name="Brambilla E.-M."/>
            <person name="Klenk H.-P."/>
            <person name="Woyke T."/>
        </authorList>
    </citation>
    <scope>NUCLEOTIDE SEQUENCE [LARGE SCALE GENOMIC DNA]</scope>
    <source>
        <strain evidence="2 3">XJ-54</strain>
    </source>
</reference>
<name>I0UXY0_9PSEU</name>
<sequence>MLYPCNRCGRMNTTAPSMCCDRCIREIDVESERYARETMRESEEILKQWRHEDKALARKGGCAVLAFATVALPVLLLVLDAVRLL</sequence>
<dbReference type="EMBL" id="JH636049">
    <property type="protein sequence ID" value="EID52733.1"/>
    <property type="molecule type" value="Genomic_DNA"/>
</dbReference>
<keyword evidence="1" id="KW-1133">Transmembrane helix</keyword>
<evidence type="ECO:0000313" key="2">
    <source>
        <dbReference type="EMBL" id="EID52733.1"/>
    </source>
</evidence>